<proteinExistence type="inferred from homology"/>
<dbReference type="PANTHER" id="PTHR46776">
    <property type="entry name" value="CYCLIN-DEPENDENT KINASE INHIBITOR 4-RELATED"/>
    <property type="match status" value="1"/>
</dbReference>
<evidence type="ECO:0000256" key="3">
    <source>
        <dbReference type="ARBA" id="ARBA00023013"/>
    </source>
</evidence>
<reference evidence="6 7" key="1">
    <citation type="journal article" date="2014" name="Am. J. Bot.">
        <title>Genome assembly and annotation for red clover (Trifolium pratense; Fabaceae).</title>
        <authorList>
            <person name="Istvanek J."/>
            <person name="Jaros M."/>
            <person name="Krenek A."/>
            <person name="Repkova J."/>
        </authorList>
    </citation>
    <scope>NUCLEOTIDE SEQUENCE [LARGE SCALE GENOMIC DNA]</scope>
    <source>
        <strain evidence="7">cv. Tatra</strain>
        <tissue evidence="6">Young leaves</tissue>
    </source>
</reference>
<comment type="similarity">
    <text evidence="2">Belongs to the CDI family. ICK/KRP subfamily.</text>
</comment>
<name>A0A2K3M3N3_TRIPR</name>
<evidence type="ECO:0000256" key="1">
    <source>
        <dbReference type="ARBA" id="ARBA00004642"/>
    </source>
</evidence>
<dbReference type="InterPro" id="IPR044275">
    <property type="entry name" value="KRP"/>
</dbReference>
<keyword evidence="3" id="KW-0649">Protein kinase inhibitor</keyword>
<accession>A0A2K3M3N3</accession>
<dbReference type="AlphaFoldDB" id="A0A2K3M3N3"/>
<organism evidence="6 7">
    <name type="scientific">Trifolium pratense</name>
    <name type="common">Red clover</name>
    <dbReference type="NCBI Taxonomy" id="57577"/>
    <lineage>
        <taxon>Eukaryota</taxon>
        <taxon>Viridiplantae</taxon>
        <taxon>Streptophyta</taxon>
        <taxon>Embryophyta</taxon>
        <taxon>Tracheophyta</taxon>
        <taxon>Spermatophyta</taxon>
        <taxon>Magnoliopsida</taxon>
        <taxon>eudicotyledons</taxon>
        <taxon>Gunneridae</taxon>
        <taxon>Pentapetalae</taxon>
        <taxon>rosids</taxon>
        <taxon>fabids</taxon>
        <taxon>Fabales</taxon>
        <taxon>Fabaceae</taxon>
        <taxon>Papilionoideae</taxon>
        <taxon>50 kb inversion clade</taxon>
        <taxon>NPAAA clade</taxon>
        <taxon>Hologalegina</taxon>
        <taxon>IRL clade</taxon>
        <taxon>Trifolieae</taxon>
        <taxon>Trifolium</taxon>
    </lineage>
</organism>
<sequence>MDEFFALAEKQQQAIFMEKYNFDVVNDVPLPGRYEWVPVLD</sequence>
<keyword evidence="4" id="KW-0131">Cell cycle</keyword>
<dbReference type="GO" id="GO:0051726">
    <property type="term" value="P:regulation of cell cycle"/>
    <property type="evidence" value="ECO:0007669"/>
    <property type="project" value="InterPro"/>
</dbReference>
<gene>
    <name evidence="6" type="ORF">L195_g041449</name>
</gene>
<evidence type="ECO:0000256" key="2">
    <source>
        <dbReference type="ARBA" id="ARBA00010274"/>
    </source>
</evidence>
<evidence type="ECO:0000313" key="7">
    <source>
        <dbReference type="Proteomes" id="UP000236291"/>
    </source>
</evidence>
<reference evidence="6 7" key="2">
    <citation type="journal article" date="2017" name="Front. Plant Sci.">
        <title>Gene Classification and Mining of Molecular Markers Useful in Red Clover (Trifolium pratense) Breeding.</title>
        <authorList>
            <person name="Istvanek J."/>
            <person name="Dluhosova J."/>
            <person name="Dluhos P."/>
            <person name="Patkova L."/>
            <person name="Nedelnik J."/>
            <person name="Repkova J."/>
        </authorList>
    </citation>
    <scope>NUCLEOTIDE SEQUENCE [LARGE SCALE GENOMIC DNA]</scope>
    <source>
        <strain evidence="7">cv. Tatra</strain>
        <tissue evidence="6">Young leaves</tissue>
    </source>
</reference>
<evidence type="ECO:0000259" key="5">
    <source>
        <dbReference type="Pfam" id="PF02234"/>
    </source>
</evidence>
<feature type="domain" description="Cyclin-dependent kinase inhibitor" evidence="5">
    <location>
        <begin position="1"/>
        <end position="39"/>
    </location>
</feature>
<comment type="subcellular location">
    <subcellularLocation>
        <location evidence="1">Nucleus</location>
        <location evidence="1">Nucleoplasm</location>
    </subcellularLocation>
</comment>
<dbReference type="InterPro" id="IPR044898">
    <property type="entry name" value="CDI_dom_sf"/>
</dbReference>
<dbReference type="Proteomes" id="UP000236291">
    <property type="component" value="Unassembled WGS sequence"/>
</dbReference>
<evidence type="ECO:0000256" key="4">
    <source>
        <dbReference type="ARBA" id="ARBA00023306"/>
    </source>
</evidence>
<dbReference type="Pfam" id="PF02234">
    <property type="entry name" value="CDI"/>
    <property type="match status" value="1"/>
</dbReference>
<dbReference type="GO" id="GO:0005654">
    <property type="term" value="C:nucleoplasm"/>
    <property type="evidence" value="ECO:0007669"/>
    <property type="project" value="UniProtKB-SubCell"/>
</dbReference>
<dbReference type="ExpressionAtlas" id="A0A2K3M3N3">
    <property type="expression patterns" value="baseline"/>
</dbReference>
<dbReference type="GO" id="GO:0004861">
    <property type="term" value="F:cyclin-dependent protein serine/threonine kinase inhibitor activity"/>
    <property type="evidence" value="ECO:0007669"/>
    <property type="project" value="InterPro"/>
</dbReference>
<protein>
    <submittedName>
        <fullName evidence="6">Cyclin-dependent kinase inhibitor 3-like protein</fullName>
    </submittedName>
</protein>
<comment type="caution">
    <text evidence="6">The sequence shown here is derived from an EMBL/GenBank/DDBJ whole genome shotgun (WGS) entry which is preliminary data.</text>
</comment>
<dbReference type="InterPro" id="IPR003175">
    <property type="entry name" value="CDI_dom"/>
</dbReference>
<dbReference type="Gene3D" id="4.10.365.10">
    <property type="entry name" value="p27"/>
    <property type="match status" value="1"/>
</dbReference>
<dbReference type="EMBL" id="ASHM01048607">
    <property type="protein sequence ID" value="PNX85380.1"/>
    <property type="molecule type" value="Genomic_DNA"/>
</dbReference>
<evidence type="ECO:0000313" key="6">
    <source>
        <dbReference type="EMBL" id="PNX85380.1"/>
    </source>
</evidence>